<dbReference type="Pfam" id="PF25756">
    <property type="entry name" value="TPR_INTS8"/>
    <property type="match status" value="1"/>
</dbReference>
<name>J9BB18_WUCBA</name>
<sequence>MIGDVMSAAASQGNFEHINLMLGKLEQLAVIGDGTQWRTFCNECVKEMGPLGKIQEIQVRFAFDAVRVQLECWHARFSRVSNNSQFVHVTQTLNSTVKALIQSSMTSPVTMGKMMLHTVTFFINTSEWDFLLRSFVKVKSPFLDAAKMIAAYMTSNDPAVARQIVEGPWWHVMNSTFQELSSNRHEYRTISFLISFLGKMFGAAKNMAKMRKECDGQEINKDIFVEHPDYWQSNFE</sequence>
<dbReference type="AlphaFoldDB" id="J9BB18"/>
<protein>
    <recommendedName>
        <fullName evidence="1">INTS8 TPR repeats domain-containing protein</fullName>
    </recommendedName>
</protein>
<dbReference type="Proteomes" id="UP000004810">
    <property type="component" value="Unassembled WGS sequence"/>
</dbReference>
<evidence type="ECO:0000313" key="3">
    <source>
        <dbReference type="Proteomes" id="UP000004810"/>
    </source>
</evidence>
<organism evidence="2 3">
    <name type="scientific">Wuchereria bancrofti</name>
    <dbReference type="NCBI Taxonomy" id="6293"/>
    <lineage>
        <taxon>Eukaryota</taxon>
        <taxon>Metazoa</taxon>
        <taxon>Ecdysozoa</taxon>
        <taxon>Nematoda</taxon>
        <taxon>Chromadorea</taxon>
        <taxon>Rhabditida</taxon>
        <taxon>Spirurina</taxon>
        <taxon>Spiruromorpha</taxon>
        <taxon>Filarioidea</taxon>
        <taxon>Onchocercidae</taxon>
        <taxon>Wuchereria</taxon>
    </lineage>
</organism>
<reference evidence="3" key="1">
    <citation type="submission" date="2012-08" db="EMBL/GenBank/DDBJ databases">
        <title>The Genome Sequence of Wuchereria bancrofti.</title>
        <authorList>
            <person name="Nutman T.B."/>
            <person name="Fink D.L."/>
            <person name="Russ C."/>
            <person name="Young S."/>
            <person name="Zeng Q."/>
            <person name="Koehrsen M."/>
            <person name="Alvarado L."/>
            <person name="Berlin A."/>
            <person name="Chapman S.B."/>
            <person name="Chen Z."/>
            <person name="Freedman E."/>
            <person name="Gellesch M."/>
            <person name="Goldberg J."/>
            <person name="Griggs A."/>
            <person name="Gujja S."/>
            <person name="Heilman E.R."/>
            <person name="Heiman D."/>
            <person name="Hepburn T."/>
            <person name="Howarth C."/>
            <person name="Jen D."/>
            <person name="Larson L."/>
            <person name="Lewis B."/>
            <person name="Mehta T."/>
            <person name="Park D."/>
            <person name="Pearson M."/>
            <person name="Roberts A."/>
            <person name="Saif S."/>
            <person name="Shea T."/>
            <person name="Shenoy N."/>
            <person name="Sisk P."/>
            <person name="Stolte C."/>
            <person name="Sykes S."/>
            <person name="Walk T."/>
            <person name="White J."/>
            <person name="Yandava C."/>
            <person name="Haas B."/>
            <person name="Henn M.R."/>
            <person name="Nusbaum C."/>
            <person name="Birren B."/>
        </authorList>
    </citation>
    <scope>NUCLEOTIDE SEQUENCE [LARGE SCALE GENOMIC DNA]</scope>
    <source>
        <strain evidence="3">NA</strain>
    </source>
</reference>
<comment type="caution">
    <text evidence="2">The sequence shown here is derived from an EMBL/GenBank/DDBJ whole genome shotgun (WGS) entry which is preliminary data.</text>
</comment>
<evidence type="ECO:0000313" key="2">
    <source>
        <dbReference type="EMBL" id="EJW84335.1"/>
    </source>
</evidence>
<accession>J9BB18</accession>
<proteinExistence type="predicted"/>
<dbReference type="InterPro" id="IPR057980">
    <property type="entry name" value="TPR_INTS8"/>
</dbReference>
<feature type="domain" description="INTS8 TPR repeats" evidence="1">
    <location>
        <begin position="1"/>
        <end position="184"/>
    </location>
</feature>
<dbReference type="EMBL" id="ADBV01001679">
    <property type="protein sequence ID" value="EJW84335.1"/>
    <property type="molecule type" value="Genomic_DNA"/>
</dbReference>
<evidence type="ECO:0000259" key="1">
    <source>
        <dbReference type="Pfam" id="PF25756"/>
    </source>
</evidence>
<gene>
    <name evidence="2" type="ORF">WUBG_04753</name>
</gene>